<dbReference type="Gene3D" id="3.30.70.1430">
    <property type="entry name" value="Multidrug efflux transporter AcrB pore domain"/>
    <property type="match status" value="2"/>
</dbReference>
<organism evidence="2 3">
    <name type="scientific">Halopseudomonas yangmingensis</name>
    <dbReference type="NCBI Taxonomy" id="1720063"/>
    <lineage>
        <taxon>Bacteria</taxon>
        <taxon>Pseudomonadati</taxon>
        <taxon>Pseudomonadota</taxon>
        <taxon>Gammaproteobacteria</taxon>
        <taxon>Pseudomonadales</taxon>
        <taxon>Pseudomonadaceae</taxon>
        <taxon>Halopseudomonas</taxon>
    </lineage>
</organism>
<dbReference type="EMBL" id="FOUI01000010">
    <property type="protein sequence ID" value="SFM63166.1"/>
    <property type="molecule type" value="Genomic_DNA"/>
</dbReference>
<keyword evidence="1" id="KW-1133">Transmembrane helix</keyword>
<dbReference type="InterPro" id="IPR001036">
    <property type="entry name" value="Acrflvin-R"/>
</dbReference>
<dbReference type="SUPFAM" id="SSF82866">
    <property type="entry name" value="Multidrug efflux transporter AcrB transmembrane domain"/>
    <property type="match status" value="2"/>
</dbReference>
<feature type="transmembrane region" description="Helical" evidence="1">
    <location>
        <begin position="984"/>
        <end position="1009"/>
    </location>
</feature>
<dbReference type="InterPro" id="IPR027463">
    <property type="entry name" value="AcrB_DN_DC_subdom"/>
</dbReference>
<gene>
    <name evidence="2" type="ORF">SAMN05216217_1105</name>
</gene>
<dbReference type="Gene3D" id="3.30.70.1440">
    <property type="entry name" value="Multidrug efflux transporter AcrB pore domain"/>
    <property type="match status" value="1"/>
</dbReference>
<evidence type="ECO:0000256" key="1">
    <source>
        <dbReference type="SAM" id="Phobius"/>
    </source>
</evidence>
<protein>
    <submittedName>
        <fullName evidence="2">Multidrug efflux pump</fullName>
    </submittedName>
</protein>
<dbReference type="SUPFAM" id="SSF82714">
    <property type="entry name" value="Multidrug efflux transporter AcrB TolC docking domain, DN and DC subdomains"/>
    <property type="match status" value="2"/>
</dbReference>
<dbReference type="PRINTS" id="PR00702">
    <property type="entry name" value="ACRIFLAVINRP"/>
</dbReference>
<dbReference type="OrthoDB" id="5287122at2"/>
<feature type="transmembrane region" description="Helical" evidence="1">
    <location>
        <begin position="515"/>
        <end position="533"/>
    </location>
</feature>
<dbReference type="RefSeq" id="WP_093476275.1">
    <property type="nucleotide sequence ID" value="NZ_FOUI01000010.1"/>
</dbReference>
<feature type="transmembrane region" description="Helical" evidence="1">
    <location>
        <begin position="383"/>
        <end position="407"/>
    </location>
</feature>
<name>A0A1I4SFB1_9GAMM</name>
<dbReference type="AlphaFoldDB" id="A0A1I4SFB1"/>
<reference evidence="3" key="1">
    <citation type="submission" date="2016-10" db="EMBL/GenBank/DDBJ databases">
        <authorList>
            <person name="Varghese N."/>
            <person name="Submissions S."/>
        </authorList>
    </citation>
    <scope>NUCLEOTIDE SEQUENCE [LARGE SCALE GENOMIC DNA]</scope>
    <source>
        <strain evidence="3">DSM 24213</strain>
    </source>
</reference>
<dbReference type="Gene3D" id="1.20.1640.10">
    <property type="entry name" value="Multidrug efflux transporter AcrB transmembrane domain"/>
    <property type="match status" value="2"/>
</dbReference>
<feature type="transmembrane region" description="Helical" evidence="1">
    <location>
        <begin position="332"/>
        <end position="349"/>
    </location>
</feature>
<feature type="transmembrane region" description="Helical" evidence="1">
    <location>
        <begin position="460"/>
        <end position="485"/>
    </location>
</feature>
<feature type="transmembrane region" description="Helical" evidence="1">
    <location>
        <begin position="893"/>
        <end position="915"/>
    </location>
</feature>
<feature type="transmembrane region" description="Helical" evidence="1">
    <location>
        <begin position="944"/>
        <end position="964"/>
    </location>
</feature>
<keyword evidence="1" id="KW-0472">Membrane</keyword>
<feature type="transmembrane region" description="Helical" evidence="1">
    <location>
        <begin position="838"/>
        <end position="858"/>
    </location>
</feature>
<dbReference type="SUPFAM" id="SSF82693">
    <property type="entry name" value="Multidrug efflux transporter AcrB pore domain, PN1, PN2, PC1 and PC2 subdomains"/>
    <property type="match status" value="2"/>
</dbReference>
<feature type="transmembrane region" description="Helical" evidence="1">
    <location>
        <begin position="865"/>
        <end position="887"/>
    </location>
</feature>
<dbReference type="Gene3D" id="3.30.2090.10">
    <property type="entry name" value="Multidrug efflux transporter AcrB TolC docking domain, DN and DC subdomains"/>
    <property type="match status" value="2"/>
</dbReference>
<evidence type="ECO:0000313" key="2">
    <source>
        <dbReference type="EMBL" id="SFM63166.1"/>
    </source>
</evidence>
<dbReference type="GO" id="GO:0005886">
    <property type="term" value="C:plasma membrane"/>
    <property type="evidence" value="ECO:0007669"/>
    <property type="project" value="TreeGrafter"/>
</dbReference>
<keyword evidence="1" id="KW-0812">Transmembrane</keyword>
<dbReference type="PANTHER" id="PTHR32063">
    <property type="match status" value="1"/>
</dbReference>
<accession>A0A1I4SFB1</accession>
<dbReference type="PANTHER" id="PTHR32063:SF0">
    <property type="entry name" value="SWARMING MOTILITY PROTEIN SWRC"/>
    <property type="match status" value="1"/>
</dbReference>
<sequence length="1033" mass="111565">MHSLILAALDRSRTSLLLLAFLILGGLAAWVIIPKESNPDVSIPIIYVSVSLDGVSPEDGERLLVRPLEQELRSLEGIKEMRSIASEGHVSVTLEFDAGFDARTALADVREKVDTARSKLPAEADEPTVNEVNVALFPVLSIGLSGPLAESELVFIARRLRDSIEGIAEVLDVSIGGDREDLLEIVVDPQVLDSYGIDYNQLFNLVSRNNRLVAAGSLDTGAGRVSLKVPGVIEQLDDVMRMPIKVVGDSVIRFGDVATIQRTFKDPTGFARINGQPAVVLEVSKRSGANIIATIEQVKALLKQAAPLLPPDLQISYTMDQSQEVQNLLGDLLNNVLTAIVLVLILVIASMGLRSALLVGLTIPGAFLTGILVIWSMGFTLNIVVLFSLILVAGMLVDGAIVVSELADRHLQQGQTPRQAWASAAMRMAWPVIASTATTLAVFVPLLFWPGMVGQFMKYLPATVIICLLASLAMALVFLPVLGALSGGQPSPQAQGNGGPAQAYRRLLGQLLQRPGLTLLGMLALIAAIYLTYGRFNHGVEFFPEVEPESAQIQVRARGDLSIEEKDTLVQRVEQRVLGMREVKALYARSLAQPDGQLGADVIGTLQFQFVDWHERRPARDILADMGQRTADIPGLLLEFRKQEQGPGGGKPVKLRVSASDMALADQWVERIRTEMQQLGGFVDIEDDRTLPGIEWRVRVDREAAARFGADVLSVGNAVQMLTNGLLLATYRPEDATDEVDIRVRFPQSWRSLDQLGRLTLNTTAGQVPLSNFVELHPAQRVGTLRRVDGERSITLQADLAEDARLDERLRALRASLTDLPDGVTITFAGEDADQREAANFLITAFVVAIFLMAIILVTQFNSLYQAALVLSAIVLSTAGVLMGLLINGQSFGIVMVGMGLIALAGIVVNNNIILIDTYNQLRKQGLAAQQAALETGCLRLRPVLLTAVTTILGLLPMVLGVNVDLLSPSLGFGAPSTQWWTQLSSAIAGGLAFATVLTLLLTPCLLVLGARFERRAEPLQVSEAEIADLPGQ</sequence>
<dbReference type="Proteomes" id="UP000243629">
    <property type="component" value="Unassembled WGS sequence"/>
</dbReference>
<feature type="transmembrane region" description="Helical" evidence="1">
    <location>
        <begin position="428"/>
        <end position="448"/>
    </location>
</feature>
<dbReference type="Pfam" id="PF00873">
    <property type="entry name" value="ACR_tran"/>
    <property type="match status" value="1"/>
</dbReference>
<proteinExistence type="predicted"/>
<keyword evidence="3" id="KW-1185">Reference proteome</keyword>
<dbReference type="GO" id="GO:0042910">
    <property type="term" value="F:xenobiotic transmembrane transporter activity"/>
    <property type="evidence" value="ECO:0007669"/>
    <property type="project" value="TreeGrafter"/>
</dbReference>
<evidence type="ECO:0000313" key="3">
    <source>
        <dbReference type="Proteomes" id="UP000243629"/>
    </source>
</evidence>
<feature type="transmembrane region" description="Helical" evidence="1">
    <location>
        <begin position="356"/>
        <end position="377"/>
    </location>
</feature>
<dbReference type="STRING" id="1720063.SAMN05216217_1105"/>
<dbReference type="Gene3D" id="3.30.70.1320">
    <property type="entry name" value="Multidrug efflux transporter AcrB pore domain like"/>
    <property type="match status" value="1"/>
</dbReference>